<feature type="region of interest" description="Disordered" evidence="1">
    <location>
        <begin position="793"/>
        <end position="812"/>
    </location>
</feature>
<feature type="compositionally biased region" description="Low complexity" evidence="1">
    <location>
        <begin position="1191"/>
        <end position="1201"/>
    </location>
</feature>
<proteinExistence type="predicted"/>
<dbReference type="Proteomes" id="UP001352852">
    <property type="component" value="Unassembled WGS sequence"/>
</dbReference>
<reference evidence="3 4" key="1">
    <citation type="submission" date="2021-06" db="EMBL/GenBank/DDBJ databases">
        <authorList>
            <person name="Palmer J.M."/>
        </authorList>
    </citation>
    <scope>NUCLEOTIDE SEQUENCE [LARGE SCALE GENOMIC DNA]</scope>
    <source>
        <strain evidence="3 4">CL_MEX2019</strain>
        <tissue evidence="3">Muscle</tissue>
    </source>
</reference>
<protein>
    <recommendedName>
        <fullName evidence="2">PDZ domain-containing protein</fullName>
    </recommendedName>
</protein>
<feature type="domain" description="PDZ" evidence="2">
    <location>
        <begin position="125"/>
        <end position="210"/>
    </location>
</feature>
<feature type="domain" description="PDZ" evidence="2">
    <location>
        <begin position="515"/>
        <end position="589"/>
    </location>
</feature>
<dbReference type="Pfam" id="PF00595">
    <property type="entry name" value="PDZ"/>
    <property type="match status" value="3"/>
</dbReference>
<dbReference type="InterPro" id="IPR001478">
    <property type="entry name" value="PDZ"/>
</dbReference>
<dbReference type="SMART" id="SM00228">
    <property type="entry name" value="PDZ"/>
    <property type="match status" value="4"/>
</dbReference>
<dbReference type="CDD" id="cd06758">
    <property type="entry name" value="PDZ2_PDZD2-like"/>
    <property type="match status" value="1"/>
</dbReference>
<feature type="region of interest" description="Disordered" evidence="1">
    <location>
        <begin position="1440"/>
        <end position="1465"/>
    </location>
</feature>
<feature type="region of interest" description="Disordered" evidence="1">
    <location>
        <begin position="1184"/>
        <end position="1206"/>
    </location>
</feature>
<dbReference type="PROSITE" id="PS50106">
    <property type="entry name" value="PDZ"/>
    <property type="match status" value="4"/>
</dbReference>
<dbReference type="PANTHER" id="PTHR11324">
    <property type="entry name" value="IL16-RELATED"/>
    <property type="match status" value="1"/>
</dbReference>
<feature type="compositionally biased region" description="Polar residues" evidence="1">
    <location>
        <begin position="953"/>
        <end position="969"/>
    </location>
</feature>
<accession>A0ABU7F3R2</accession>
<dbReference type="CDD" id="cd06760">
    <property type="entry name" value="PDZ4_PDZD2-PDZ2_hPro-IL-16-like"/>
    <property type="match status" value="1"/>
</dbReference>
<feature type="domain" description="PDZ" evidence="2">
    <location>
        <begin position="832"/>
        <end position="916"/>
    </location>
</feature>
<gene>
    <name evidence="3" type="ORF">CHARACLAT_008279</name>
</gene>
<comment type="caution">
    <text evidence="3">The sequence shown here is derived from an EMBL/GenBank/DDBJ whole genome shotgun (WGS) entry which is preliminary data.</text>
</comment>
<evidence type="ECO:0000259" key="2">
    <source>
        <dbReference type="PROSITE" id="PS50106"/>
    </source>
</evidence>
<organism evidence="3 4">
    <name type="scientific">Characodon lateralis</name>
    <dbReference type="NCBI Taxonomy" id="208331"/>
    <lineage>
        <taxon>Eukaryota</taxon>
        <taxon>Metazoa</taxon>
        <taxon>Chordata</taxon>
        <taxon>Craniata</taxon>
        <taxon>Vertebrata</taxon>
        <taxon>Euteleostomi</taxon>
        <taxon>Actinopterygii</taxon>
        <taxon>Neopterygii</taxon>
        <taxon>Teleostei</taxon>
        <taxon>Neoteleostei</taxon>
        <taxon>Acanthomorphata</taxon>
        <taxon>Ovalentaria</taxon>
        <taxon>Atherinomorphae</taxon>
        <taxon>Cyprinodontiformes</taxon>
        <taxon>Goodeidae</taxon>
        <taxon>Characodon</taxon>
    </lineage>
</organism>
<sequence>MGHCENQQDQQQDIDDSDEANYKRTRKFGVISRSSFNQDLRESTESEIQSCHWNSALNTDGEVSPPLEDSDCSTDSSPQIRTIHSYNGVAATLPGRSHSQMLECKMHSFTSEATTQVREGSHIWKMHMVKGHEGLGIQITGGRGSKRSSHGIIIAHIEKGGAIHRDGRLHVGDELLMVNGHSLVGLTHHEAVSVLRSTTGLVQLVVSSREETEVDFEHFPSTSLPDLVSTWRTSLSLFQPAPPCSSQTFSSTTGLHNSSLLPSLENLEELSQGKASEGCSCNPTPMKISTQSQGGNSRLESVGEDDELFVETSISGSEVAEKPPPGRRKHSLPQQLDSSGVRQDYQIIKKSARSLSTIQVESPWRLAQPSIISCIVLMKGQGKGLGFSIVGGQDSARGQMGIFVKTIFPHGAASADGRLKEGDEVLEVNGESLQGLTHQQAIQTFKQLKRGVVTLTIRTRLRSPSLTPCATPTVPSRSNSLNSYTSGGTPVLLGVEEAESHKGPGLGPKDCIIMEVTLNKEPGVGLGIGVCCLTLENSAPGIYIHSLALGSIAKLDGRLSRGDQILEVDSVNFRHAALSEAYAILSECGPGPVSLIISRHPDPKVSEQEMDQIIARSTNKDKIIRNRLSCHYQGLSNKSPRAAMKSRQAESPSALSWAMKRFLEPASRASLSSETELSQYFPHDVPCHSIASESVLRSSNSEQGLHQLGCSTSTEDDPLQPQAFSTCVTDINHSLVCMTSHDETSVPFHQHHTLTVSSPVSVRSPLLRQRKVICSEDELSETSDKAENAELLTQQQKPKAPHSPQILSDSTLTTGLTPKQLCERESVSGLHTVTLKKREDETFGVDLEIMSSPLRVMVAGLKPDLAAEWDCESKLCPGDEIAKIGDKSVNSSNYQEICELLHNLPMTLSLEVRRATSAVEQLSSLTTSAGGSDEATRRNPTLSVQETPAKATCRNTGESKNSDQSESEFQTAITSMIDDPTEGRISLHGHEFPCKIFSDSLSSCRSEHTAAQLEDARICVQPSVQDCPALESLDEIVSKTVCPKQKTSEPASDNNRVGSEVANYSLNETTSDADEVKFFSSDQQQPDDMRSSHTNLSSHGSIIDPDQTVCPSDKKSFTVASPHSELHQIPGAASEEPPCQLSSKTGYRSAAESPLNCARENPCFTSRGLSQQYSGITQAATAGVCGDGSQSSELETSSTESETLDSNVRSQFGGSDFHKQVLEDKADLNPEAILTLKKTSAVIPLNDSDCPTGSGQFKHQLETSPPKLKALGTQGVSIEQEEPQQNVFRSEIPVHSDTNVALKKFTEFQPITIMSSFLNLNKQLDVNNCPELSRISDRMQNAALHGLSGGTIQTVQHTTEKNSHLGSKSSPVSQEQRQSSITQRTFIELHLSPASGFISPVFKYNKEPTSKPTKDSKSKTYARLASKLSPLSRGAITNGMAKSEWFDSPDSTKKTQFTTVNDPKPSQGLLSGETLMVSTSRPNGQTMVKRSLSKDAVLSADYKPFSVQHKIKSFESLANSDKPVAKSSDVHTFAVAYTASLNQRIAGYMDLVNSVDWRDHQKNNSDYLKSGATLSPPLCESAEDEDLKTSDGTTPRTPLVLRRKHGRLPTRKVHQLRALSMPDLEKLCTDDLSRTNNAAVNENDSSIRLTIAPKAKVTDCFSPTAMLSCSDDASSVGTPQRPPETRQPGWSIR</sequence>
<feature type="region of interest" description="Disordered" evidence="1">
    <location>
        <begin position="274"/>
        <end position="338"/>
    </location>
</feature>
<feature type="region of interest" description="Disordered" evidence="1">
    <location>
        <begin position="1670"/>
        <end position="1693"/>
    </location>
</feature>
<keyword evidence="4" id="KW-1185">Reference proteome</keyword>
<feature type="compositionally biased region" description="Polar residues" evidence="1">
    <location>
        <begin position="1081"/>
        <end position="1100"/>
    </location>
</feature>
<feature type="region of interest" description="Disordered" evidence="1">
    <location>
        <begin position="56"/>
        <end position="78"/>
    </location>
</feature>
<feature type="region of interest" description="Disordered" evidence="1">
    <location>
        <begin position="1"/>
        <end position="21"/>
    </location>
</feature>
<evidence type="ECO:0000313" key="3">
    <source>
        <dbReference type="EMBL" id="MED6293199.1"/>
    </source>
</evidence>
<evidence type="ECO:0000256" key="1">
    <source>
        <dbReference type="SAM" id="MobiDB-lite"/>
    </source>
</evidence>
<dbReference type="InterPro" id="IPR036034">
    <property type="entry name" value="PDZ_sf"/>
</dbReference>
<feature type="region of interest" description="Disordered" evidence="1">
    <location>
        <begin position="924"/>
        <end position="969"/>
    </location>
</feature>
<dbReference type="CDD" id="cd06759">
    <property type="entry name" value="PDZ3_PDZD2-PDZ1_hPro-IL-16-like"/>
    <property type="match status" value="1"/>
</dbReference>
<feature type="compositionally biased region" description="Polar residues" evidence="1">
    <location>
        <begin position="279"/>
        <end position="299"/>
    </location>
</feature>
<dbReference type="SUPFAM" id="SSF50156">
    <property type="entry name" value="PDZ domain-like"/>
    <property type="match status" value="4"/>
</dbReference>
<feature type="domain" description="PDZ" evidence="2">
    <location>
        <begin position="374"/>
        <end position="460"/>
    </location>
</feature>
<name>A0ABU7F3R2_9TELE</name>
<evidence type="ECO:0000313" key="4">
    <source>
        <dbReference type="Proteomes" id="UP001352852"/>
    </source>
</evidence>
<dbReference type="PANTHER" id="PTHR11324:SF16">
    <property type="entry name" value="PDZ DOMAIN-CONTAINING PROTEIN 2"/>
    <property type="match status" value="1"/>
</dbReference>
<feature type="region of interest" description="Disordered" evidence="1">
    <location>
        <begin position="1357"/>
        <end position="1381"/>
    </location>
</feature>
<feature type="region of interest" description="Disordered" evidence="1">
    <location>
        <begin position="1081"/>
        <end position="1106"/>
    </location>
</feature>
<feature type="compositionally biased region" description="Polar residues" evidence="1">
    <location>
        <begin position="1364"/>
        <end position="1381"/>
    </location>
</feature>
<dbReference type="EMBL" id="JAHUTJ010074253">
    <property type="protein sequence ID" value="MED6293199.1"/>
    <property type="molecule type" value="Genomic_DNA"/>
</dbReference>
<dbReference type="Gene3D" id="2.30.42.10">
    <property type="match status" value="4"/>
</dbReference>